<feature type="non-terminal residue" evidence="1">
    <location>
        <position position="1"/>
    </location>
</feature>
<reference evidence="1" key="1">
    <citation type="submission" date="2021-01" db="EMBL/GenBank/DDBJ databases">
        <title>Metabolic potential, ecology and presence of endohyphal bacteria is reflected in genomic diversity of Mucoromycotina.</title>
        <authorList>
            <person name="Muszewska A."/>
            <person name="Okrasinska A."/>
            <person name="Steczkiewicz K."/>
            <person name="Drgas O."/>
            <person name="Orlowska M."/>
            <person name="Perlinska-Lenart U."/>
            <person name="Aleksandrzak-Piekarczyk T."/>
            <person name="Szatraj K."/>
            <person name="Zielenkiewicz U."/>
            <person name="Pilsyk S."/>
            <person name="Malc E."/>
            <person name="Mieczkowski P."/>
            <person name="Kruszewska J.S."/>
            <person name="Biernat P."/>
            <person name="Pawlowska J."/>
        </authorList>
    </citation>
    <scope>NUCLEOTIDE SEQUENCE</scope>
    <source>
        <strain evidence="1">WA0000018081</strain>
    </source>
</reference>
<protein>
    <submittedName>
        <fullName evidence="1">Uncharacterized protein</fullName>
    </submittedName>
</protein>
<keyword evidence="2" id="KW-1185">Reference proteome</keyword>
<accession>A0A8H7SMM7</accession>
<sequence length="232" mass="26902">MKVSDTLNNYGKVEISGTSAIPATINDRVEGKHQYEEVSPDMGQASFPDNHLIKVTKGKNHYPFVTPSATAESPHMPKLRKTQLERLKKMRHFGTYLCTNDQTFNEYKTCMPEQMKDNSLRSLEMFDCLVSLLKNAFFANFNETLCIFKPDFNLTTPSKAFLDIIKYKAFSVHVVTTQVTLCEMYFYDENNWNVLEKELTNWNDRIFLGQYFELLATLFKGVLKMQEILKKT</sequence>
<evidence type="ECO:0000313" key="1">
    <source>
        <dbReference type="EMBL" id="KAG2232279.1"/>
    </source>
</evidence>
<evidence type="ECO:0000313" key="2">
    <source>
        <dbReference type="Proteomes" id="UP000613177"/>
    </source>
</evidence>
<dbReference type="EMBL" id="JAEPRE010000117">
    <property type="protein sequence ID" value="KAG2232279.1"/>
    <property type="molecule type" value="Genomic_DNA"/>
</dbReference>
<name>A0A8H7SMM7_9FUNG</name>
<comment type="caution">
    <text evidence="1">The sequence shown here is derived from an EMBL/GenBank/DDBJ whole genome shotgun (WGS) entry which is preliminary data.</text>
</comment>
<organism evidence="1 2">
    <name type="scientific">Thamnidium elegans</name>
    <dbReference type="NCBI Taxonomy" id="101142"/>
    <lineage>
        <taxon>Eukaryota</taxon>
        <taxon>Fungi</taxon>
        <taxon>Fungi incertae sedis</taxon>
        <taxon>Mucoromycota</taxon>
        <taxon>Mucoromycotina</taxon>
        <taxon>Mucoromycetes</taxon>
        <taxon>Mucorales</taxon>
        <taxon>Mucorineae</taxon>
        <taxon>Mucoraceae</taxon>
        <taxon>Thamnidium</taxon>
    </lineage>
</organism>
<proteinExistence type="predicted"/>
<dbReference type="AlphaFoldDB" id="A0A8H7SMM7"/>
<gene>
    <name evidence="1" type="ORF">INT48_001564</name>
</gene>
<dbReference type="Proteomes" id="UP000613177">
    <property type="component" value="Unassembled WGS sequence"/>
</dbReference>